<name>F5B704_PLAAG</name>
<gene>
    <name evidence="2" type="primary">pagE2</name>
</gene>
<dbReference type="InterPro" id="IPR031036">
    <property type="entry name" value="Pren_cyc_PirE"/>
</dbReference>
<protein>
    <submittedName>
        <fullName evidence="2">Cyanobactin peptide</fullName>
    </submittedName>
</protein>
<proteinExistence type="predicted"/>
<dbReference type="Pfam" id="PF19158">
    <property type="entry name" value="DUF5840"/>
    <property type="match status" value="1"/>
</dbReference>
<evidence type="ECO:0000256" key="1">
    <source>
        <dbReference type="SAM" id="MobiDB-lite"/>
    </source>
</evidence>
<dbReference type="AlphaFoldDB" id="F5B704"/>
<evidence type="ECO:0000313" key="2">
    <source>
        <dbReference type="EMBL" id="AED99443.1"/>
    </source>
</evidence>
<organism evidence="2">
    <name type="scientific">Planktothrix agardhii NIES-596</name>
    <dbReference type="NCBI Taxonomy" id="443922"/>
    <lineage>
        <taxon>Bacteria</taxon>
        <taxon>Bacillati</taxon>
        <taxon>Cyanobacteriota</taxon>
        <taxon>Cyanophyceae</taxon>
        <taxon>Oscillatoriophycideae</taxon>
        <taxon>Oscillatoriales</taxon>
        <taxon>Microcoleaceae</taxon>
        <taxon>Planktothrix</taxon>
    </lineage>
</organism>
<sequence>MTKKNLKPQQAAPVQRENTATVARATVARDGAIAPSSWLSMGRKGSSFCGRRRRVIPLILTLTSKSVKSLFLSPLAHG</sequence>
<feature type="region of interest" description="Disordered" evidence="1">
    <location>
        <begin position="1"/>
        <end position="23"/>
    </location>
</feature>
<dbReference type="NCBIfam" id="TIGR04446">
    <property type="entry name" value="pren_cyc_PirE"/>
    <property type="match status" value="1"/>
</dbReference>
<accession>F5B704</accession>
<reference evidence="2" key="1">
    <citation type="journal article" date="2011" name="Chem. Biol.">
        <title>Linking chemistry and genetics in the growing cyanobactin natural products family.</title>
        <authorList>
            <person name="Donia M.S."/>
            <person name="Schmidt E.W."/>
        </authorList>
    </citation>
    <scope>NUCLEOTIDE SEQUENCE</scope>
    <source>
        <strain evidence="2">NIES-596</strain>
    </source>
</reference>
<dbReference type="EMBL" id="HQ655154">
    <property type="protein sequence ID" value="AED99443.1"/>
    <property type="molecule type" value="Genomic_DNA"/>
</dbReference>